<protein>
    <submittedName>
        <fullName evidence="1">Uncharacterized protein</fullName>
    </submittedName>
</protein>
<comment type="caution">
    <text evidence="1">The sequence shown here is derived from an EMBL/GenBank/DDBJ whole genome shotgun (WGS) entry which is preliminary data.</text>
</comment>
<dbReference type="EMBL" id="CAXAMM010039598">
    <property type="protein sequence ID" value="CAK9087684.1"/>
    <property type="molecule type" value="Genomic_DNA"/>
</dbReference>
<evidence type="ECO:0000313" key="2">
    <source>
        <dbReference type="Proteomes" id="UP001642464"/>
    </source>
</evidence>
<name>A0ABP0QI31_9DINO</name>
<dbReference type="Proteomes" id="UP001642464">
    <property type="component" value="Unassembled WGS sequence"/>
</dbReference>
<keyword evidence="2" id="KW-1185">Reference proteome</keyword>
<accession>A0ABP0QI31</accession>
<organism evidence="1 2">
    <name type="scientific">Durusdinium trenchii</name>
    <dbReference type="NCBI Taxonomy" id="1381693"/>
    <lineage>
        <taxon>Eukaryota</taxon>
        <taxon>Sar</taxon>
        <taxon>Alveolata</taxon>
        <taxon>Dinophyceae</taxon>
        <taxon>Suessiales</taxon>
        <taxon>Symbiodiniaceae</taxon>
        <taxon>Durusdinium</taxon>
    </lineage>
</organism>
<proteinExistence type="predicted"/>
<reference evidence="1 2" key="1">
    <citation type="submission" date="2024-02" db="EMBL/GenBank/DDBJ databases">
        <authorList>
            <person name="Chen Y."/>
            <person name="Shah S."/>
            <person name="Dougan E. K."/>
            <person name="Thang M."/>
            <person name="Chan C."/>
        </authorList>
    </citation>
    <scope>NUCLEOTIDE SEQUENCE [LARGE SCALE GENOMIC DNA]</scope>
</reference>
<sequence>MVTRWWQQMEQPSKFSFAPKHTWSSALLLEVERSAKRVKLVGRNVEGLSKRGGWQKRGPIGLQPDRRFFRGLLCTVVPECFGVLSTLLDNQK</sequence>
<gene>
    <name evidence="1" type="ORF">SCF082_LOCUS41438</name>
</gene>
<evidence type="ECO:0000313" key="1">
    <source>
        <dbReference type="EMBL" id="CAK9087684.1"/>
    </source>
</evidence>